<dbReference type="Gene3D" id="1.10.238.10">
    <property type="entry name" value="EF-hand"/>
    <property type="match status" value="1"/>
</dbReference>
<feature type="domain" description="EH" evidence="2">
    <location>
        <begin position="490"/>
        <end position="570"/>
    </location>
</feature>
<feature type="region of interest" description="Disordered" evidence="1">
    <location>
        <begin position="1"/>
        <end position="63"/>
    </location>
</feature>
<dbReference type="PROSITE" id="PS50031">
    <property type="entry name" value="EH"/>
    <property type="match status" value="1"/>
</dbReference>
<feature type="compositionally biased region" description="Basic residues" evidence="1">
    <location>
        <begin position="1"/>
        <end position="11"/>
    </location>
</feature>
<dbReference type="AlphaFoldDB" id="A0A0H5C3D0"/>
<dbReference type="PANTHER" id="PTHR11216:SF174">
    <property type="entry name" value="GH06923P"/>
    <property type="match status" value="1"/>
</dbReference>
<organism evidence="3 4">
    <name type="scientific">Cyberlindnera jadinii (strain ATCC 18201 / CBS 1600 / BCRC 20928 / JCM 3617 / NBRC 0987 / NRRL Y-1542)</name>
    <name type="common">Torula yeast</name>
    <name type="synonym">Candida utilis</name>
    <dbReference type="NCBI Taxonomy" id="983966"/>
    <lineage>
        <taxon>Eukaryota</taxon>
        <taxon>Fungi</taxon>
        <taxon>Dikarya</taxon>
        <taxon>Ascomycota</taxon>
        <taxon>Saccharomycotina</taxon>
        <taxon>Saccharomycetes</taxon>
        <taxon>Phaffomycetales</taxon>
        <taxon>Phaffomycetaceae</taxon>
        <taxon>Cyberlindnera</taxon>
    </lineage>
</organism>
<dbReference type="SUPFAM" id="SSF47473">
    <property type="entry name" value="EF-hand"/>
    <property type="match status" value="1"/>
</dbReference>
<evidence type="ECO:0000313" key="4">
    <source>
        <dbReference type="Proteomes" id="UP000038830"/>
    </source>
</evidence>
<sequence length="580" mass="64207">MGFLSRKHKKSILVTKNPTGVPTVQKNKEEDGVPSASMIAAKAAAANMSRPMRPTQPQPIPSKITTVPVLTHPVTIRRRTSKMSQSPSQTSVTSSTRGGSTYHSPVLYHNVYHPDASIENLSIHDDNNSPRHYQQSAQVASSIAAHTAMSKSTDFLQPPHHHRVYGSSASTSAMSSTNSLDSHNTHSKLNNNFSTDMFKVYGHPYNFSSDSELYMSGNDSETASAMSSKVNSAANLPYTTPGNDLSYSVSNSSHKLSMVSSIGTDDKKSIKPVPIRKAPPGTPPQEATLIGSSADASPVSYSQLQKKRSGSPRRKPPPDSIAENEDGRSGSASRLAVDEEEETIPRYPLAFDDDFNKKKRHGLRQGAKKILKKGLKSTTTHHHHSHLVPHTPSAFLAEPEYKRPVQLRTTLRKERKQDKFNEDKPWKHHSDRWTITDQERKRYEGVWVTNRGSYMDMVDPSTLNSELDVPGALNTALKATMLPNESSGSDALGPQLSNLMLNVVAREIWQRSKLPNDLLRQVWDLVDTRHDGTLDRTSFIVGMWLVDQCLYGRKLPKAVNDEVWNSVSHIGVNVMLKGKK</sequence>
<evidence type="ECO:0000259" key="2">
    <source>
        <dbReference type="PROSITE" id="PS50031"/>
    </source>
</evidence>
<gene>
    <name evidence="3" type="primary">IRS4</name>
    <name evidence="3" type="ORF">BN1211_2729</name>
</gene>
<feature type="region of interest" description="Disordered" evidence="1">
    <location>
        <begin position="258"/>
        <end position="341"/>
    </location>
</feature>
<name>A0A0H5C3D0_CYBJN</name>
<feature type="compositionally biased region" description="Polar residues" evidence="1">
    <location>
        <begin position="14"/>
        <end position="25"/>
    </location>
</feature>
<dbReference type="Pfam" id="PF12763">
    <property type="entry name" value="EH"/>
    <property type="match status" value="1"/>
</dbReference>
<feature type="compositionally biased region" description="Basic residues" evidence="1">
    <location>
        <begin position="305"/>
        <end position="315"/>
    </location>
</feature>
<feature type="compositionally biased region" description="Polar residues" evidence="1">
    <location>
        <begin position="290"/>
        <end position="304"/>
    </location>
</feature>
<dbReference type="Proteomes" id="UP000038830">
    <property type="component" value="Unassembled WGS sequence"/>
</dbReference>
<dbReference type="GO" id="GO:0005737">
    <property type="term" value="C:cytoplasm"/>
    <property type="evidence" value="ECO:0007669"/>
    <property type="project" value="TreeGrafter"/>
</dbReference>
<proteinExistence type="predicted"/>
<feature type="region of interest" description="Disordered" evidence="1">
    <location>
        <begin position="360"/>
        <end position="402"/>
    </location>
</feature>
<dbReference type="PANTHER" id="PTHR11216">
    <property type="entry name" value="EH DOMAIN"/>
    <property type="match status" value="1"/>
</dbReference>
<evidence type="ECO:0000313" key="3">
    <source>
        <dbReference type="EMBL" id="CEP22371.1"/>
    </source>
</evidence>
<dbReference type="InterPro" id="IPR011992">
    <property type="entry name" value="EF-hand-dom_pair"/>
</dbReference>
<evidence type="ECO:0000256" key="1">
    <source>
        <dbReference type="SAM" id="MobiDB-lite"/>
    </source>
</evidence>
<protein>
    <submittedName>
        <fullName evidence="3">IRS4 protein</fullName>
    </submittedName>
</protein>
<feature type="compositionally biased region" description="Low complexity" evidence="1">
    <location>
        <begin position="84"/>
        <end position="101"/>
    </location>
</feature>
<dbReference type="InterPro" id="IPR000261">
    <property type="entry name" value="EH_dom"/>
</dbReference>
<feature type="compositionally biased region" description="Low complexity" evidence="1">
    <location>
        <begin position="167"/>
        <end position="182"/>
    </location>
</feature>
<dbReference type="GO" id="GO:0006897">
    <property type="term" value="P:endocytosis"/>
    <property type="evidence" value="ECO:0007669"/>
    <property type="project" value="UniProtKB-ARBA"/>
</dbReference>
<dbReference type="SMART" id="SM00027">
    <property type="entry name" value="EH"/>
    <property type="match status" value="1"/>
</dbReference>
<feature type="compositionally biased region" description="Basic residues" evidence="1">
    <location>
        <begin position="360"/>
        <end position="387"/>
    </location>
</feature>
<feature type="region of interest" description="Disordered" evidence="1">
    <location>
        <begin position="164"/>
        <end position="184"/>
    </location>
</feature>
<dbReference type="EMBL" id="CDQK01000003">
    <property type="protein sequence ID" value="CEP22371.1"/>
    <property type="molecule type" value="Genomic_DNA"/>
</dbReference>
<feature type="region of interest" description="Disordered" evidence="1">
    <location>
        <begin position="77"/>
        <end position="102"/>
    </location>
</feature>
<reference evidence="4" key="1">
    <citation type="journal article" date="2015" name="J. Biotechnol.">
        <title>The structure of the Cyberlindnera jadinii genome and its relation to Candida utilis analyzed by the occurrence of single nucleotide polymorphisms.</title>
        <authorList>
            <person name="Rupp O."/>
            <person name="Brinkrolf K."/>
            <person name="Buerth C."/>
            <person name="Kunigo M."/>
            <person name="Schneider J."/>
            <person name="Jaenicke S."/>
            <person name="Goesmann A."/>
            <person name="Puehler A."/>
            <person name="Jaeger K.-E."/>
            <person name="Ernst J.F."/>
        </authorList>
    </citation>
    <scope>NUCLEOTIDE SEQUENCE [LARGE SCALE GENOMIC DNA]</scope>
    <source>
        <strain evidence="4">ATCC 18201 / CBS 1600 / BCRC 20928 / JCM 3617 / NBRC 0987 / NRRL Y-1542</strain>
    </source>
</reference>
<accession>A0A0H5C3D0</accession>
<dbReference type="GO" id="GO:0005886">
    <property type="term" value="C:plasma membrane"/>
    <property type="evidence" value="ECO:0007669"/>
    <property type="project" value="TreeGrafter"/>
</dbReference>
<dbReference type="CDD" id="cd00052">
    <property type="entry name" value="EH"/>
    <property type="match status" value="1"/>
</dbReference>